<reference evidence="2" key="1">
    <citation type="journal article" date="2019" name="Int. J. Syst. Evol. Microbiol.">
        <title>The Global Catalogue of Microorganisms (GCM) 10K type strain sequencing project: providing services to taxonomists for standard genome sequencing and annotation.</title>
        <authorList>
            <consortium name="The Broad Institute Genomics Platform"/>
            <consortium name="The Broad Institute Genome Sequencing Center for Infectious Disease"/>
            <person name="Wu L."/>
            <person name="Ma J."/>
        </authorList>
    </citation>
    <scope>NUCLEOTIDE SEQUENCE [LARGE SCALE GENOMIC DNA]</scope>
    <source>
        <strain evidence="2">CGMCC 1.3685</strain>
    </source>
</reference>
<keyword evidence="2" id="KW-1185">Reference proteome</keyword>
<name>A0ABQ2DML5_9MICC</name>
<dbReference type="Proteomes" id="UP000606115">
    <property type="component" value="Unassembled WGS sequence"/>
</dbReference>
<gene>
    <name evidence="1" type="ORF">GCM10007173_24330</name>
</gene>
<dbReference type="RefSeq" id="WP_096253974.1">
    <property type="nucleotide sequence ID" value="NZ_BMKX01000006.1"/>
</dbReference>
<sequence>MSIEPSYALQQLISRLEQHLTVVSQSRGSADAAVDAAFGSLADAFQTYEDALYDQYSELLPFTIPTDDDDDE</sequence>
<proteinExistence type="predicted"/>
<comment type="caution">
    <text evidence="1">The sequence shown here is derived from an EMBL/GenBank/DDBJ whole genome shotgun (WGS) entry which is preliminary data.</text>
</comment>
<protein>
    <recommendedName>
        <fullName evidence="3">Dehydrogenase</fullName>
    </recommendedName>
</protein>
<evidence type="ECO:0000313" key="1">
    <source>
        <dbReference type="EMBL" id="GGJ64503.1"/>
    </source>
</evidence>
<dbReference type="EMBL" id="BMKX01000006">
    <property type="protein sequence ID" value="GGJ64503.1"/>
    <property type="molecule type" value="Genomic_DNA"/>
</dbReference>
<evidence type="ECO:0000313" key="2">
    <source>
        <dbReference type="Proteomes" id="UP000606115"/>
    </source>
</evidence>
<evidence type="ECO:0008006" key="3">
    <source>
        <dbReference type="Google" id="ProtNLM"/>
    </source>
</evidence>
<accession>A0ABQ2DML5</accession>
<dbReference type="GeneID" id="303304787"/>
<organism evidence="1 2">
    <name type="scientific">Glutamicibacter ardleyensis</name>
    <dbReference type="NCBI Taxonomy" id="225894"/>
    <lineage>
        <taxon>Bacteria</taxon>
        <taxon>Bacillati</taxon>
        <taxon>Actinomycetota</taxon>
        <taxon>Actinomycetes</taxon>
        <taxon>Micrococcales</taxon>
        <taxon>Micrococcaceae</taxon>
        <taxon>Glutamicibacter</taxon>
    </lineage>
</organism>